<keyword evidence="2" id="KW-1185">Reference proteome</keyword>
<dbReference type="InParanoid" id="A0A1V9XHY1"/>
<reference evidence="1 2" key="1">
    <citation type="journal article" date="2017" name="Gigascience">
        <title>Draft genome of the honey bee ectoparasitic mite, Tropilaelaps mercedesae, is shaped by the parasitic life history.</title>
        <authorList>
            <person name="Dong X."/>
            <person name="Armstrong S.D."/>
            <person name="Xia D."/>
            <person name="Makepeace B.L."/>
            <person name="Darby A.C."/>
            <person name="Kadowaki T."/>
        </authorList>
    </citation>
    <scope>NUCLEOTIDE SEQUENCE [LARGE SCALE GENOMIC DNA]</scope>
    <source>
        <strain evidence="1">Wuxi-XJTLU</strain>
    </source>
</reference>
<protein>
    <submittedName>
        <fullName evidence="1">Uncharacterized protein</fullName>
    </submittedName>
</protein>
<sequence length="292" mass="31994">MAHTALFLLVFPFGRPGTNRRSCLGDYAPLPPPPLEGVPVSPRQIIDMLRVFAPSVTLGSTPDNDSAMPLSARRLSNYVYTLLQPWPTLGWAIEGLRGPGRTRQPVGLSRIGAEWEARRGMPEKIVSIADAFIDGRFFAAMKLRAIMSCIQNNFDKTVPKPCPLSMITLMESFAENGRQALGLPSDYAAAGLCIFPKYPGAVGALSYCKTSNVRKKRSRPEDMVLVDHLHLNRLNQRPEPPPGAFGPKELGPSARLAERLVCPNRPKPANIAGLVKDVSKALPRTRRTPHSL</sequence>
<gene>
    <name evidence="1" type="ORF">BIW11_03673</name>
</gene>
<dbReference type="EMBL" id="MNPL01010693">
    <property type="protein sequence ID" value="OQR72993.1"/>
    <property type="molecule type" value="Genomic_DNA"/>
</dbReference>
<accession>A0A1V9XHY1</accession>
<name>A0A1V9XHY1_9ACAR</name>
<proteinExistence type="predicted"/>
<evidence type="ECO:0000313" key="2">
    <source>
        <dbReference type="Proteomes" id="UP000192247"/>
    </source>
</evidence>
<dbReference type="Proteomes" id="UP000192247">
    <property type="component" value="Unassembled WGS sequence"/>
</dbReference>
<organism evidence="1 2">
    <name type="scientific">Tropilaelaps mercedesae</name>
    <dbReference type="NCBI Taxonomy" id="418985"/>
    <lineage>
        <taxon>Eukaryota</taxon>
        <taxon>Metazoa</taxon>
        <taxon>Ecdysozoa</taxon>
        <taxon>Arthropoda</taxon>
        <taxon>Chelicerata</taxon>
        <taxon>Arachnida</taxon>
        <taxon>Acari</taxon>
        <taxon>Parasitiformes</taxon>
        <taxon>Mesostigmata</taxon>
        <taxon>Gamasina</taxon>
        <taxon>Dermanyssoidea</taxon>
        <taxon>Laelapidae</taxon>
        <taxon>Tropilaelaps</taxon>
    </lineage>
</organism>
<dbReference type="AlphaFoldDB" id="A0A1V9XHY1"/>
<comment type="caution">
    <text evidence="1">The sequence shown here is derived from an EMBL/GenBank/DDBJ whole genome shotgun (WGS) entry which is preliminary data.</text>
</comment>
<evidence type="ECO:0000313" key="1">
    <source>
        <dbReference type="EMBL" id="OQR72993.1"/>
    </source>
</evidence>